<dbReference type="InterPro" id="IPR014026">
    <property type="entry name" value="UDP-Glc/GDP-Man_DH_dimer"/>
</dbReference>
<dbReference type="STRING" id="653733.Selin_0716"/>
<comment type="function">
    <text evidence="8">Catalyzes the conversion of UDP-glucose into UDP-glucuronate, one of the precursors of teichuronic acid.</text>
</comment>
<dbReference type="AlphaFoldDB" id="E6W1S8"/>
<evidence type="ECO:0000256" key="6">
    <source>
        <dbReference type="ARBA" id="ARBA00023027"/>
    </source>
</evidence>
<feature type="binding site" evidence="11">
    <location>
        <position position="332"/>
    </location>
    <ligand>
        <name>substrate</name>
    </ligand>
</feature>
<dbReference type="PANTHER" id="PTHR43750">
    <property type="entry name" value="UDP-GLUCOSE 6-DEHYDROGENASE TUAD"/>
    <property type="match status" value="1"/>
</dbReference>
<dbReference type="SMART" id="SM00984">
    <property type="entry name" value="UDPG_MGDP_dh_C"/>
    <property type="match status" value="1"/>
</dbReference>
<evidence type="ECO:0000256" key="7">
    <source>
        <dbReference type="ARBA" id="ARBA00047473"/>
    </source>
</evidence>
<comment type="pathway">
    <text evidence="1">Nucleotide-sugar biosynthesis; UDP-alpha-D-glucuronate biosynthesis; UDP-alpha-D-glucuronate from UDP-alpha-D-glucose: step 1/1.</text>
</comment>
<dbReference type="FunCoup" id="E6W1S8">
    <property type="interactions" value="426"/>
</dbReference>
<evidence type="ECO:0000256" key="10">
    <source>
        <dbReference type="PIRSR" id="PIRSR500134-1"/>
    </source>
</evidence>
<dbReference type="EC" id="1.1.1.22" evidence="3 9"/>
<dbReference type="NCBIfam" id="TIGR03026">
    <property type="entry name" value="NDP-sugDHase"/>
    <property type="match status" value="1"/>
</dbReference>
<gene>
    <name evidence="14" type="ordered locus">Selin_0716</name>
</gene>
<comment type="catalytic activity">
    <reaction evidence="7 9">
        <text>UDP-alpha-D-glucose + 2 NAD(+) + H2O = UDP-alpha-D-glucuronate + 2 NADH + 3 H(+)</text>
        <dbReference type="Rhea" id="RHEA:23596"/>
        <dbReference type="ChEBI" id="CHEBI:15377"/>
        <dbReference type="ChEBI" id="CHEBI:15378"/>
        <dbReference type="ChEBI" id="CHEBI:57540"/>
        <dbReference type="ChEBI" id="CHEBI:57945"/>
        <dbReference type="ChEBI" id="CHEBI:58052"/>
        <dbReference type="ChEBI" id="CHEBI:58885"/>
        <dbReference type="EC" id="1.1.1.22"/>
    </reaction>
</comment>
<evidence type="ECO:0000256" key="4">
    <source>
        <dbReference type="ARBA" id="ARBA00015132"/>
    </source>
</evidence>
<feature type="binding site" evidence="11">
    <location>
        <position position="263"/>
    </location>
    <ligand>
        <name>substrate</name>
    </ligand>
</feature>
<keyword evidence="6 9" id="KW-0520">NAD</keyword>
<evidence type="ECO:0000313" key="15">
    <source>
        <dbReference type="Proteomes" id="UP000002572"/>
    </source>
</evidence>
<dbReference type="KEGG" id="din:Selin_0716"/>
<dbReference type="Gene3D" id="1.20.5.100">
    <property type="entry name" value="Cytochrome c1, transmembrane anchor, C-terminal"/>
    <property type="match status" value="1"/>
</dbReference>
<dbReference type="InParanoid" id="E6W1S8"/>
<dbReference type="EMBL" id="CP002432">
    <property type="protein sequence ID" value="ADU65460.1"/>
    <property type="molecule type" value="Genomic_DNA"/>
</dbReference>
<dbReference type="InterPro" id="IPR001732">
    <property type="entry name" value="UDP-Glc/GDP-Man_DH_N"/>
</dbReference>
<organism evidence="14 15">
    <name type="scientific">Desulfurispirillum indicum (strain ATCC BAA-1389 / DSM 22839 / S5)</name>
    <dbReference type="NCBI Taxonomy" id="653733"/>
    <lineage>
        <taxon>Bacteria</taxon>
        <taxon>Pseudomonadati</taxon>
        <taxon>Chrysiogenota</taxon>
        <taxon>Chrysiogenia</taxon>
        <taxon>Chrysiogenales</taxon>
        <taxon>Chrysiogenaceae</taxon>
        <taxon>Desulfurispirillum</taxon>
    </lineage>
</organism>
<feature type="binding site" evidence="11">
    <location>
        <begin position="155"/>
        <end position="158"/>
    </location>
    <ligand>
        <name>substrate</name>
    </ligand>
</feature>
<dbReference type="SUPFAM" id="SSF48179">
    <property type="entry name" value="6-phosphogluconate dehydrogenase C-terminal domain-like"/>
    <property type="match status" value="1"/>
</dbReference>
<dbReference type="FunFam" id="1.20.5.100:FF:000001">
    <property type="entry name" value="UDP-glucose 6-dehydrogenase"/>
    <property type="match status" value="1"/>
</dbReference>
<comment type="similarity">
    <text evidence="2 9">Belongs to the UDP-glucose/GDP-mannose dehydrogenase family.</text>
</comment>
<dbReference type="InterPro" id="IPR036220">
    <property type="entry name" value="UDP-Glc/GDP-Man_DH_C_sf"/>
</dbReference>
<proteinExistence type="inferred from homology"/>
<dbReference type="InterPro" id="IPR008927">
    <property type="entry name" value="6-PGluconate_DH-like_C_sf"/>
</dbReference>
<feature type="binding site" evidence="12">
    <location>
        <position position="121"/>
    </location>
    <ligand>
        <name>NAD(+)</name>
        <dbReference type="ChEBI" id="CHEBI:57540"/>
    </ligand>
</feature>
<feature type="binding site" evidence="11">
    <location>
        <position position="210"/>
    </location>
    <ligand>
        <name>substrate</name>
    </ligand>
</feature>
<dbReference type="InterPro" id="IPR036291">
    <property type="entry name" value="NAD(P)-bd_dom_sf"/>
</dbReference>
<feature type="active site" description="Nucleophile" evidence="10">
    <location>
        <position position="266"/>
    </location>
</feature>
<dbReference type="Pfam" id="PF00984">
    <property type="entry name" value="UDPG_MGDP_dh"/>
    <property type="match status" value="1"/>
</dbReference>
<dbReference type="InterPro" id="IPR014027">
    <property type="entry name" value="UDP-Glc/GDP-Man_DH_C"/>
</dbReference>
<feature type="binding site" evidence="12">
    <location>
        <position position="35"/>
    </location>
    <ligand>
        <name>NAD(+)</name>
        <dbReference type="ChEBI" id="CHEBI:57540"/>
    </ligand>
</feature>
<dbReference type="InterPro" id="IPR017476">
    <property type="entry name" value="UDP-Glc/GDP-Man"/>
</dbReference>
<sequence>MKIAVIGSGYVGLVAATCFAETGNHVICVDIDEQKIENLKKGIIPIYEPGLEPMIQKNVEDRRLFFTTNLPEAVAESLVLFIAVGTPSGEDGSADLQYVLAVARSIGLCMDSYKIIVDKSTVPVGTAEKVQAAIAQALQERGVDIEFDVVSNPEFLKEGAAIDDFMKPDRVVIGAENVRTLEIMKELYSPFMMRQSRIITMDVRSAEMTKYAANAMLATRISFMNEIANLCDLVGADVSSVREGIGSDSRIGHSFLYPGVGYGGSCFPKDVKAIMRTAREHGMKLQVLDAVEEVNKRQKEVLVDKVLNHYNTSAVAGALKGRHFAVWGLSFKANTDDMRESSSIVIIRELLRLGATICAYDPEAMDEARKIFGDAIHYAAGQYETLENADGLLIITEWNEFRRPDFERIKQSLKEPFIADGRNLYSPEKMQQMGFTYRCIGRDRTPSGK</sequence>
<evidence type="ECO:0000256" key="1">
    <source>
        <dbReference type="ARBA" id="ARBA00004701"/>
    </source>
</evidence>
<dbReference type="OrthoDB" id="9803238at2"/>
<evidence type="ECO:0000256" key="12">
    <source>
        <dbReference type="PIRSR" id="PIRSR500134-3"/>
    </source>
</evidence>
<dbReference type="Proteomes" id="UP000002572">
    <property type="component" value="Chromosome"/>
</dbReference>
<keyword evidence="15" id="KW-1185">Reference proteome</keyword>
<dbReference type="SUPFAM" id="SSF52413">
    <property type="entry name" value="UDP-glucose/GDP-mannose dehydrogenase C-terminal domain"/>
    <property type="match status" value="1"/>
</dbReference>
<dbReference type="SUPFAM" id="SSF51735">
    <property type="entry name" value="NAD(P)-binding Rossmann-fold domains"/>
    <property type="match status" value="1"/>
</dbReference>
<dbReference type="InterPro" id="IPR028357">
    <property type="entry name" value="UDPglc_DH_bac"/>
</dbReference>
<feature type="binding site" evidence="12">
    <location>
        <position position="269"/>
    </location>
    <ligand>
        <name>NAD(+)</name>
        <dbReference type="ChEBI" id="CHEBI:57540"/>
    </ligand>
</feature>
<evidence type="ECO:0000256" key="8">
    <source>
        <dbReference type="ARBA" id="ARBA00053241"/>
    </source>
</evidence>
<dbReference type="GO" id="GO:0003979">
    <property type="term" value="F:UDP-glucose 6-dehydrogenase activity"/>
    <property type="evidence" value="ECO:0007669"/>
    <property type="project" value="UniProtKB-EC"/>
</dbReference>
<dbReference type="Pfam" id="PF03720">
    <property type="entry name" value="UDPG_MGDP_dh_C"/>
    <property type="match status" value="1"/>
</dbReference>
<feature type="binding site" evidence="12">
    <location>
        <position position="86"/>
    </location>
    <ligand>
        <name>NAD(+)</name>
        <dbReference type="ChEBI" id="CHEBI:57540"/>
    </ligand>
</feature>
<feature type="binding site" evidence="11">
    <location>
        <begin position="255"/>
        <end position="259"/>
    </location>
    <ligand>
        <name>substrate</name>
    </ligand>
</feature>
<dbReference type="UniPathway" id="UPA00038">
    <property type="reaction ID" value="UER00491"/>
</dbReference>
<evidence type="ECO:0000256" key="3">
    <source>
        <dbReference type="ARBA" id="ARBA00012954"/>
    </source>
</evidence>
<dbReference type="eggNOG" id="COG1004">
    <property type="taxonomic scope" value="Bacteria"/>
</dbReference>
<keyword evidence="5 9" id="KW-0560">Oxidoreductase</keyword>
<dbReference type="GO" id="GO:0006065">
    <property type="term" value="P:UDP-glucuronate biosynthetic process"/>
    <property type="evidence" value="ECO:0007669"/>
    <property type="project" value="UniProtKB-UniPathway"/>
</dbReference>
<dbReference type="GO" id="GO:0000271">
    <property type="term" value="P:polysaccharide biosynthetic process"/>
    <property type="evidence" value="ECO:0007669"/>
    <property type="project" value="InterPro"/>
</dbReference>
<feature type="domain" description="UDP-glucose/GDP-mannose dehydrogenase C-terminal" evidence="13">
    <location>
        <begin position="325"/>
        <end position="427"/>
    </location>
</feature>
<evidence type="ECO:0000313" key="14">
    <source>
        <dbReference type="EMBL" id="ADU65460.1"/>
    </source>
</evidence>
<feature type="binding site" evidence="12">
    <location>
        <position position="339"/>
    </location>
    <ligand>
        <name>NAD(+)</name>
        <dbReference type="ChEBI" id="CHEBI:57540"/>
    </ligand>
</feature>
<evidence type="ECO:0000256" key="2">
    <source>
        <dbReference type="ARBA" id="ARBA00006601"/>
    </source>
</evidence>
<protein>
    <recommendedName>
        <fullName evidence="4 9">UDP-glucose 6-dehydrogenase</fullName>
        <ecNumber evidence="3 9">1.1.1.22</ecNumber>
    </recommendedName>
</protein>
<reference evidence="14 15" key="1">
    <citation type="submission" date="2010-12" db="EMBL/GenBank/DDBJ databases">
        <title>Complete sequence of Desulfurispirillum indicum S5.</title>
        <authorList>
            <consortium name="US DOE Joint Genome Institute"/>
            <person name="Lucas S."/>
            <person name="Copeland A."/>
            <person name="Lapidus A."/>
            <person name="Cheng J.-F."/>
            <person name="Goodwin L."/>
            <person name="Pitluck S."/>
            <person name="Chertkov O."/>
            <person name="Held B."/>
            <person name="Detter J.C."/>
            <person name="Han C."/>
            <person name="Tapia R."/>
            <person name="Land M."/>
            <person name="Hauser L."/>
            <person name="Kyrpides N."/>
            <person name="Ivanova N."/>
            <person name="Mikhailova N."/>
            <person name="Haggblom M."/>
            <person name="Rauschenbach I."/>
            <person name="Bini E."/>
            <person name="Woyke T."/>
        </authorList>
    </citation>
    <scope>NUCLEOTIDE SEQUENCE [LARGE SCALE GENOMIC DNA]</scope>
    <source>
        <strain evidence="15">ATCC BAA-1389 / DSM 22839 / S5</strain>
    </source>
</reference>
<evidence type="ECO:0000256" key="9">
    <source>
        <dbReference type="PIRNR" id="PIRNR000124"/>
    </source>
</evidence>
<evidence type="ECO:0000256" key="11">
    <source>
        <dbReference type="PIRSR" id="PIRSR500134-2"/>
    </source>
</evidence>
<dbReference type="PANTHER" id="PTHR43750:SF3">
    <property type="entry name" value="UDP-GLUCOSE 6-DEHYDROGENASE TUAD"/>
    <property type="match status" value="1"/>
</dbReference>
<dbReference type="PIRSF" id="PIRSF500134">
    <property type="entry name" value="UDPglc_DH_bac"/>
    <property type="match status" value="1"/>
</dbReference>
<dbReference type="PIRSF" id="PIRSF000124">
    <property type="entry name" value="UDPglc_GDPman_dh"/>
    <property type="match status" value="1"/>
</dbReference>
<dbReference type="HOGENOM" id="CLU_023810_1_2_0"/>
<evidence type="ECO:0000259" key="13">
    <source>
        <dbReference type="SMART" id="SM00984"/>
    </source>
</evidence>
<name>E6W1S8_DESIS</name>
<dbReference type="Pfam" id="PF03721">
    <property type="entry name" value="UDPG_MGDP_dh_N"/>
    <property type="match status" value="1"/>
</dbReference>
<accession>E6W1S8</accession>
<dbReference type="Gene3D" id="3.40.50.720">
    <property type="entry name" value="NAD(P)-binding Rossmann-like Domain"/>
    <property type="match status" value="2"/>
</dbReference>
<feature type="binding site" evidence="12">
    <location>
        <position position="30"/>
    </location>
    <ligand>
        <name>NAD(+)</name>
        <dbReference type="ChEBI" id="CHEBI:57540"/>
    </ligand>
</feature>
<dbReference type="GO" id="GO:0051287">
    <property type="term" value="F:NAD binding"/>
    <property type="evidence" value="ECO:0007669"/>
    <property type="project" value="InterPro"/>
</dbReference>
<evidence type="ECO:0000256" key="5">
    <source>
        <dbReference type="ARBA" id="ARBA00023002"/>
    </source>
</evidence>
<dbReference type="RefSeq" id="WP_013505348.1">
    <property type="nucleotide sequence ID" value="NC_014836.1"/>
</dbReference>
<feature type="binding site" evidence="12">
    <location>
        <position position="158"/>
    </location>
    <ligand>
        <name>NAD(+)</name>
        <dbReference type="ChEBI" id="CHEBI:57540"/>
    </ligand>
</feature>